<sequence length="314" mass="33344">MIITVTLNPAVDKTIYVEDFKLGNLNRIKEVRKDPGGKGINVSKVVAKLGSKTVALGFLGGSSGEFVANSLNDSPIRDQFIRLEGETRTNLKMIDTITGQETEINEPGAKVKQKDLRRLENRLLDTVGTDDFVVLTGSLPPGVPQDIYAKLINQVQASGSKVILDTSGQPLVEGLKSKPYLIKPNLEELEVLVGKKLNSLEEVIKAGQKLQQEGVTVVVISLGASGSLVISKQSILHAQPPKVEVASTVGAGDTLVGALAVKLTAGSLKEAIRYATAASANSVAQSGTQVCNKEGVKELLKQVNIIDKSIKIVS</sequence>
<dbReference type="KEGG" id="hhl:Halha_2547"/>
<dbReference type="AlphaFoldDB" id="L0KBN9"/>
<dbReference type="NCBIfam" id="TIGR03828">
    <property type="entry name" value="pfkB"/>
    <property type="match status" value="1"/>
</dbReference>
<dbReference type="InterPro" id="IPR029056">
    <property type="entry name" value="Ribokinase-like"/>
</dbReference>
<dbReference type="EMBL" id="CP003359">
    <property type="protein sequence ID" value="AGB42421.1"/>
    <property type="molecule type" value="Genomic_DNA"/>
</dbReference>
<accession>L0KBN9</accession>
<dbReference type="UniPathway" id="UPA00704">
    <property type="reaction ID" value="UER00715"/>
</dbReference>
<dbReference type="HOGENOM" id="CLU_050013_0_2_9"/>
<dbReference type="PROSITE" id="PS00583">
    <property type="entry name" value="PFKB_KINASES_1"/>
    <property type="match status" value="1"/>
</dbReference>
<dbReference type="PIRSF" id="PIRSF000535">
    <property type="entry name" value="1PFK/6PFK/LacC"/>
    <property type="match status" value="1"/>
</dbReference>
<dbReference type="Proteomes" id="UP000010880">
    <property type="component" value="Chromosome"/>
</dbReference>
<dbReference type="eggNOG" id="COG1105">
    <property type="taxonomic scope" value="Bacteria"/>
</dbReference>
<dbReference type="FunFam" id="3.40.1190.20:FF:000001">
    <property type="entry name" value="Phosphofructokinase"/>
    <property type="match status" value="1"/>
</dbReference>
<evidence type="ECO:0000256" key="4">
    <source>
        <dbReference type="ARBA" id="ARBA00022777"/>
    </source>
</evidence>
<dbReference type="RefSeq" id="WP_015328133.1">
    <property type="nucleotide sequence ID" value="NC_019978.1"/>
</dbReference>
<proteinExistence type="inferred from homology"/>
<gene>
    <name evidence="10" type="ordered locus">Halha_2547</name>
</gene>
<evidence type="ECO:0000313" key="11">
    <source>
        <dbReference type="Proteomes" id="UP000010880"/>
    </source>
</evidence>
<dbReference type="GO" id="GO:0005829">
    <property type="term" value="C:cytosol"/>
    <property type="evidence" value="ECO:0007669"/>
    <property type="project" value="TreeGrafter"/>
</dbReference>
<keyword evidence="2 7" id="KW-0808">Transferase</keyword>
<dbReference type="InterPro" id="IPR022463">
    <property type="entry name" value="1-PFruKinase"/>
</dbReference>
<evidence type="ECO:0000256" key="8">
    <source>
        <dbReference type="RuleBase" id="RU369061"/>
    </source>
</evidence>
<comment type="similarity">
    <text evidence="7">Belongs to the carbohydrate kinase PfkB family. LacC subfamily.</text>
</comment>
<evidence type="ECO:0000256" key="1">
    <source>
        <dbReference type="ARBA" id="ARBA00005380"/>
    </source>
</evidence>
<dbReference type="Pfam" id="PF00294">
    <property type="entry name" value="PfkB"/>
    <property type="match status" value="1"/>
</dbReference>
<dbReference type="PATRIC" id="fig|748449.3.peg.2469"/>
<feature type="domain" description="Carbohydrate kinase PfkB" evidence="9">
    <location>
        <begin position="6"/>
        <end position="293"/>
    </location>
</feature>
<dbReference type="GO" id="GO:0009024">
    <property type="term" value="F:tagatose-6-phosphate kinase activity"/>
    <property type="evidence" value="ECO:0007669"/>
    <property type="project" value="UniProtKB-EC"/>
</dbReference>
<evidence type="ECO:0000256" key="3">
    <source>
        <dbReference type="ARBA" id="ARBA00022741"/>
    </source>
</evidence>
<comment type="catalytic activity">
    <reaction evidence="7">
        <text>D-tagatofuranose 6-phosphate + ATP = D-tagatofuranose 1,6-bisphosphate + ADP + H(+)</text>
        <dbReference type="Rhea" id="RHEA:12420"/>
        <dbReference type="ChEBI" id="CHEBI:15378"/>
        <dbReference type="ChEBI" id="CHEBI:30616"/>
        <dbReference type="ChEBI" id="CHEBI:58694"/>
        <dbReference type="ChEBI" id="CHEBI:58695"/>
        <dbReference type="ChEBI" id="CHEBI:456216"/>
        <dbReference type="EC" id="2.7.1.144"/>
    </reaction>
</comment>
<keyword evidence="11" id="KW-1185">Reference proteome</keyword>
<comment type="pathway">
    <text evidence="7">Carbohydrate metabolism; D-tagatose 6-phosphate degradation; D-glyceraldehyde 3-phosphate and glycerone phosphate from D-tagatose 6-phosphate: step 1/2.</text>
</comment>
<comment type="similarity">
    <text evidence="1">Belongs to the carbohydrate kinase pfkB family.</text>
</comment>
<evidence type="ECO:0000256" key="6">
    <source>
        <dbReference type="ARBA" id="ARBA00047745"/>
    </source>
</evidence>
<evidence type="ECO:0000259" key="9">
    <source>
        <dbReference type="Pfam" id="PF00294"/>
    </source>
</evidence>
<dbReference type="PANTHER" id="PTHR46566">
    <property type="entry name" value="1-PHOSPHOFRUCTOKINASE-RELATED"/>
    <property type="match status" value="1"/>
</dbReference>
<dbReference type="PANTHER" id="PTHR46566:SF2">
    <property type="entry name" value="ATP-DEPENDENT 6-PHOSPHOFRUCTOKINASE ISOZYME 2"/>
    <property type="match status" value="1"/>
</dbReference>
<dbReference type="GO" id="GO:0005988">
    <property type="term" value="P:lactose metabolic process"/>
    <property type="evidence" value="ECO:0007669"/>
    <property type="project" value="UniProtKB-KW"/>
</dbReference>
<keyword evidence="3 7" id="KW-0547">Nucleotide-binding</keyword>
<comment type="catalytic activity">
    <reaction evidence="6 8">
        <text>beta-D-fructose 1-phosphate + ATP = beta-D-fructose 1,6-bisphosphate + ADP + H(+)</text>
        <dbReference type="Rhea" id="RHEA:14213"/>
        <dbReference type="ChEBI" id="CHEBI:15378"/>
        <dbReference type="ChEBI" id="CHEBI:30616"/>
        <dbReference type="ChEBI" id="CHEBI:32966"/>
        <dbReference type="ChEBI" id="CHEBI:138881"/>
        <dbReference type="ChEBI" id="CHEBI:456216"/>
        <dbReference type="EC" id="2.7.1.56"/>
    </reaction>
</comment>
<dbReference type="InterPro" id="IPR002173">
    <property type="entry name" value="Carboh/pur_kinase_PfkB_CS"/>
</dbReference>
<dbReference type="OrthoDB" id="9801219at2"/>
<keyword evidence="7" id="KW-0423">Lactose metabolism</keyword>
<dbReference type="GO" id="GO:0005524">
    <property type="term" value="F:ATP binding"/>
    <property type="evidence" value="ECO:0007669"/>
    <property type="project" value="UniProtKB-UniRule"/>
</dbReference>
<evidence type="ECO:0000313" key="10">
    <source>
        <dbReference type="EMBL" id="AGB42421.1"/>
    </source>
</evidence>
<keyword evidence="5 7" id="KW-0067">ATP-binding</keyword>
<dbReference type="GO" id="GO:0016052">
    <property type="term" value="P:carbohydrate catabolic process"/>
    <property type="evidence" value="ECO:0007669"/>
    <property type="project" value="UniProtKB-ARBA"/>
</dbReference>
<dbReference type="Gene3D" id="3.40.1190.20">
    <property type="match status" value="1"/>
</dbReference>
<dbReference type="PROSITE" id="PS00584">
    <property type="entry name" value="PFKB_KINASES_2"/>
    <property type="match status" value="1"/>
</dbReference>
<reference evidence="11" key="1">
    <citation type="submission" date="2012-02" db="EMBL/GenBank/DDBJ databases">
        <title>The complete genome of Halobacteroides halobius DSM 5150.</title>
        <authorList>
            <person name="Lucas S."/>
            <person name="Copeland A."/>
            <person name="Lapidus A."/>
            <person name="Glavina del Rio T."/>
            <person name="Dalin E."/>
            <person name="Tice H."/>
            <person name="Bruce D."/>
            <person name="Goodwin L."/>
            <person name="Pitluck S."/>
            <person name="Peters L."/>
            <person name="Mikhailova N."/>
            <person name="Gu W."/>
            <person name="Kyrpides N."/>
            <person name="Mavromatis K."/>
            <person name="Ivanova N."/>
            <person name="Brettin T."/>
            <person name="Detter J.C."/>
            <person name="Han C."/>
            <person name="Larimer F."/>
            <person name="Land M."/>
            <person name="Hauser L."/>
            <person name="Markowitz V."/>
            <person name="Cheng J.-F."/>
            <person name="Hugenholtz P."/>
            <person name="Woyke T."/>
            <person name="Wu D."/>
            <person name="Tindall B."/>
            <person name="Pomrenke H."/>
            <person name="Brambilla E."/>
            <person name="Klenk H.-P."/>
            <person name="Eisen J.A."/>
        </authorList>
    </citation>
    <scope>NUCLEOTIDE SEQUENCE [LARGE SCALE GENOMIC DNA]</scope>
    <source>
        <strain evidence="11">ATCC 35273 / DSM 5150 / MD-1</strain>
    </source>
</reference>
<dbReference type="InterPro" id="IPR011611">
    <property type="entry name" value="PfkB_dom"/>
</dbReference>
<dbReference type="STRING" id="748449.Halha_2547"/>
<evidence type="ECO:0000256" key="5">
    <source>
        <dbReference type="ARBA" id="ARBA00022840"/>
    </source>
</evidence>
<evidence type="ECO:0000256" key="7">
    <source>
        <dbReference type="PIRNR" id="PIRNR000535"/>
    </source>
</evidence>
<protein>
    <recommendedName>
        <fullName evidence="7">Tagatose-6-phosphate kinase</fullName>
        <ecNumber evidence="7">2.7.1.144</ecNumber>
    </recommendedName>
</protein>
<name>L0KBN9_HALHC</name>
<keyword evidence="4 8" id="KW-0418">Kinase</keyword>
<dbReference type="NCBIfam" id="TIGR03168">
    <property type="entry name" value="1-PFK"/>
    <property type="match status" value="1"/>
</dbReference>
<dbReference type="GO" id="GO:2001059">
    <property type="term" value="P:D-tagatose 6-phosphate catabolic process"/>
    <property type="evidence" value="ECO:0007669"/>
    <property type="project" value="UniProtKB-UniPathway"/>
</dbReference>
<dbReference type="GO" id="GO:0044281">
    <property type="term" value="P:small molecule metabolic process"/>
    <property type="evidence" value="ECO:0007669"/>
    <property type="project" value="UniProtKB-ARBA"/>
</dbReference>
<dbReference type="SUPFAM" id="SSF53613">
    <property type="entry name" value="Ribokinase-like"/>
    <property type="match status" value="1"/>
</dbReference>
<organism evidence="10 11">
    <name type="scientific">Halobacteroides halobius (strain ATCC 35273 / DSM 5150 / MD-1)</name>
    <dbReference type="NCBI Taxonomy" id="748449"/>
    <lineage>
        <taxon>Bacteria</taxon>
        <taxon>Bacillati</taxon>
        <taxon>Bacillota</taxon>
        <taxon>Clostridia</taxon>
        <taxon>Halanaerobiales</taxon>
        <taxon>Halobacteroidaceae</taxon>
        <taxon>Halobacteroides</taxon>
    </lineage>
</organism>
<dbReference type="CDD" id="cd01164">
    <property type="entry name" value="FruK_PfkB_like"/>
    <property type="match status" value="1"/>
</dbReference>
<dbReference type="EC" id="2.7.1.144" evidence="7"/>
<evidence type="ECO:0000256" key="2">
    <source>
        <dbReference type="ARBA" id="ARBA00022679"/>
    </source>
</evidence>
<comment type="function">
    <text evidence="8">Catalyzes the ATP-dependent phosphorylation of fructose-l-phosphate to fructose-l,6-bisphosphate.</text>
</comment>
<dbReference type="InterPro" id="IPR017583">
    <property type="entry name" value="Tagatose/fructose_Pkinase"/>
</dbReference>
<dbReference type="GO" id="GO:0008662">
    <property type="term" value="F:1-phosphofructokinase activity"/>
    <property type="evidence" value="ECO:0007669"/>
    <property type="project" value="UniProtKB-UniRule"/>
</dbReference>